<dbReference type="Proteomes" id="UP000251800">
    <property type="component" value="Unassembled WGS sequence"/>
</dbReference>
<dbReference type="PANTHER" id="PTHR43133:SF62">
    <property type="entry name" value="RNA POLYMERASE SIGMA FACTOR SIGZ"/>
    <property type="match status" value="1"/>
</dbReference>
<dbReference type="InterPro" id="IPR036388">
    <property type="entry name" value="WH-like_DNA-bd_sf"/>
</dbReference>
<keyword evidence="3" id="KW-0731">Sigma factor</keyword>
<dbReference type="InterPro" id="IPR039425">
    <property type="entry name" value="RNA_pol_sigma-70-like"/>
</dbReference>
<keyword evidence="8" id="KW-1185">Reference proteome</keyword>
<organism evidence="7 8">
    <name type="scientific">Abyssibacter profundi</name>
    <dbReference type="NCBI Taxonomy" id="2182787"/>
    <lineage>
        <taxon>Bacteria</taxon>
        <taxon>Pseudomonadati</taxon>
        <taxon>Pseudomonadota</taxon>
        <taxon>Gammaproteobacteria</taxon>
        <taxon>Chromatiales</taxon>
        <taxon>Oceanococcaceae</taxon>
        <taxon>Abyssibacter</taxon>
    </lineage>
</organism>
<dbReference type="NCBIfam" id="TIGR02937">
    <property type="entry name" value="sigma70-ECF"/>
    <property type="match status" value="1"/>
</dbReference>
<keyword evidence="2" id="KW-0805">Transcription regulation</keyword>
<dbReference type="PANTHER" id="PTHR43133">
    <property type="entry name" value="RNA POLYMERASE ECF-TYPE SIGMA FACTO"/>
    <property type="match status" value="1"/>
</dbReference>
<comment type="caution">
    <text evidence="7">The sequence shown here is derived from an EMBL/GenBank/DDBJ whole genome shotgun (WGS) entry which is preliminary data.</text>
</comment>
<reference evidence="7 8" key="1">
    <citation type="submission" date="2018-05" db="EMBL/GenBank/DDBJ databases">
        <title>Abyssibacter profundi OUC007T gen. nov., sp. nov, a marine bacterium isolated from seawater of the Mariana Trench.</title>
        <authorList>
            <person name="Zhou S."/>
        </authorList>
    </citation>
    <scope>NUCLEOTIDE SEQUENCE [LARGE SCALE GENOMIC DNA]</scope>
    <source>
        <strain evidence="7 8">OUC007</strain>
    </source>
</reference>
<evidence type="ECO:0000256" key="3">
    <source>
        <dbReference type="ARBA" id="ARBA00023082"/>
    </source>
</evidence>
<dbReference type="Pfam" id="PF04542">
    <property type="entry name" value="Sigma70_r2"/>
    <property type="match status" value="1"/>
</dbReference>
<dbReference type="InterPro" id="IPR013325">
    <property type="entry name" value="RNA_pol_sigma_r2"/>
</dbReference>
<evidence type="ECO:0000256" key="2">
    <source>
        <dbReference type="ARBA" id="ARBA00023015"/>
    </source>
</evidence>
<evidence type="ECO:0000313" key="7">
    <source>
        <dbReference type="EMBL" id="PWN56426.1"/>
    </source>
</evidence>
<evidence type="ECO:0000256" key="1">
    <source>
        <dbReference type="ARBA" id="ARBA00010641"/>
    </source>
</evidence>
<dbReference type="Gene3D" id="1.10.1740.10">
    <property type="match status" value="1"/>
</dbReference>
<dbReference type="GO" id="GO:0016987">
    <property type="term" value="F:sigma factor activity"/>
    <property type="evidence" value="ECO:0007669"/>
    <property type="project" value="UniProtKB-KW"/>
</dbReference>
<dbReference type="SUPFAM" id="SSF88946">
    <property type="entry name" value="Sigma2 domain of RNA polymerase sigma factors"/>
    <property type="match status" value="1"/>
</dbReference>
<evidence type="ECO:0000313" key="8">
    <source>
        <dbReference type="Proteomes" id="UP000251800"/>
    </source>
</evidence>
<dbReference type="InterPro" id="IPR013324">
    <property type="entry name" value="RNA_pol_sigma_r3/r4-like"/>
</dbReference>
<evidence type="ECO:0000256" key="4">
    <source>
        <dbReference type="ARBA" id="ARBA00023163"/>
    </source>
</evidence>
<protein>
    <submittedName>
        <fullName evidence="7">RNA polymerase subunit sigma-24</fullName>
    </submittedName>
</protein>
<feature type="domain" description="RNA polymerase sigma factor 70 region 4 type 2" evidence="6">
    <location>
        <begin position="123"/>
        <end position="174"/>
    </location>
</feature>
<dbReference type="Gene3D" id="1.10.10.10">
    <property type="entry name" value="Winged helix-like DNA-binding domain superfamily/Winged helix DNA-binding domain"/>
    <property type="match status" value="1"/>
</dbReference>
<name>A0A363ULX1_9GAMM</name>
<evidence type="ECO:0000259" key="5">
    <source>
        <dbReference type="Pfam" id="PF04542"/>
    </source>
</evidence>
<dbReference type="InterPro" id="IPR007627">
    <property type="entry name" value="RNA_pol_sigma70_r2"/>
</dbReference>
<gene>
    <name evidence="7" type="ORF">DEH80_06205</name>
</gene>
<dbReference type="GO" id="GO:0006352">
    <property type="term" value="P:DNA-templated transcription initiation"/>
    <property type="evidence" value="ECO:0007669"/>
    <property type="project" value="InterPro"/>
</dbReference>
<dbReference type="Pfam" id="PF08281">
    <property type="entry name" value="Sigma70_r4_2"/>
    <property type="match status" value="1"/>
</dbReference>
<dbReference type="CDD" id="cd06171">
    <property type="entry name" value="Sigma70_r4"/>
    <property type="match status" value="1"/>
</dbReference>
<accession>A0A363ULX1</accession>
<sequence length="184" mass="20788">MQSTPTAELTVLERIARGDSAAVNACIEQYGGLVWSIARRYFKRPADAEDAVQEVFLELWKSAARYDRTKRSETVFVAMIAKRRIIDRFRAETRHPTAEELPAAGVENPHADANPELCTEAGYIRDRLGDLRDEERETLDLGVVYGYSHAEIAEKLDMPLGTVKSHMRRGLTRLKGWLNEPGTK</sequence>
<dbReference type="AlphaFoldDB" id="A0A363ULX1"/>
<keyword evidence="4" id="KW-0804">Transcription</keyword>
<dbReference type="GO" id="GO:0003677">
    <property type="term" value="F:DNA binding"/>
    <property type="evidence" value="ECO:0007669"/>
    <property type="project" value="InterPro"/>
</dbReference>
<dbReference type="OrthoDB" id="6689546at2"/>
<proteinExistence type="inferred from homology"/>
<dbReference type="InterPro" id="IPR014284">
    <property type="entry name" value="RNA_pol_sigma-70_dom"/>
</dbReference>
<dbReference type="EMBL" id="QEQK01000005">
    <property type="protein sequence ID" value="PWN56426.1"/>
    <property type="molecule type" value="Genomic_DNA"/>
</dbReference>
<dbReference type="InterPro" id="IPR013249">
    <property type="entry name" value="RNA_pol_sigma70_r4_t2"/>
</dbReference>
<feature type="domain" description="RNA polymerase sigma-70 region 2" evidence="5">
    <location>
        <begin position="27"/>
        <end position="94"/>
    </location>
</feature>
<comment type="similarity">
    <text evidence="1">Belongs to the sigma-70 factor family. ECF subfamily.</text>
</comment>
<evidence type="ECO:0000259" key="6">
    <source>
        <dbReference type="Pfam" id="PF08281"/>
    </source>
</evidence>
<dbReference type="SUPFAM" id="SSF88659">
    <property type="entry name" value="Sigma3 and sigma4 domains of RNA polymerase sigma factors"/>
    <property type="match status" value="1"/>
</dbReference>